<feature type="transmembrane region" description="Helical" evidence="11">
    <location>
        <begin position="1334"/>
        <end position="1355"/>
    </location>
</feature>
<evidence type="ECO:0000259" key="13">
    <source>
        <dbReference type="Pfam" id="PF25293"/>
    </source>
</evidence>
<dbReference type="Pfam" id="PF25293">
    <property type="entry name" value="Beta-prop_EMC1_N"/>
    <property type="match status" value="1"/>
</dbReference>
<dbReference type="GO" id="GO:0034975">
    <property type="term" value="P:protein folding in endoplasmic reticulum"/>
    <property type="evidence" value="ECO:0007669"/>
    <property type="project" value="TreeGrafter"/>
</dbReference>
<dbReference type="EMBL" id="MIGC01000114">
    <property type="protein sequence ID" value="PHJ25875.1"/>
    <property type="molecule type" value="Genomic_DNA"/>
</dbReference>
<dbReference type="InterPro" id="IPR011678">
    <property type="entry name" value="EMC1_C"/>
</dbReference>
<evidence type="ECO:0000259" key="12">
    <source>
        <dbReference type="Pfam" id="PF07774"/>
    </source>
</evidence>
<evidence type="ECO:0000256" key="6">
    <source>
        <dbReference type="ARBA" id="ARBA00022729"/>
    </source>
</evidence>
<sequence>MHCLNMATRKSNGEVSGAFPLLGGKPCHYGRQPSIGIKPASLRPLRVRGKRRHFLSNVFLNVLAFCFALSFLQSSVTGVQFEDEAGFNDWLSEQVGHVLHLLPKETSGSSHTSVAEDGSFVVGTSHGVIAAFNEKHGTPIWRRVNEENDRIERLERHGPFIVAAIRSTLHQQASVQSRVCVYLEADGSLRWIAEHGALDFAVSGYGAQEAPLIAVSYAAGIEVRRLEDGELVWTAGRGAVDASAKSAHSAFNDVTSVVGLWPIARSDKQEMLAILYVHSESGVVGVRALDFRSGAKMEDVSLDIGSQEEVEVVRGSPECTGILSESSGTSLTLRAVLPAPSDGASLLLVSSTFLVGPGDNERRSFWPAVGSATVKGLPVNGCAFAVSGDVLPKTLVLRAVESGSWGKGQPQLREVFALPGHWALGRLLGEAEVVSSLWTELGGEGSAALLGQLPCEPQKRDAQKLAQVVAKEGVAVPRKSSELVFGRLLLPSEAGRRMILVTSDAVVSLLTAESWVWSREESLADVRGVVMYTMPYTPRQSLEQRDLTSIPFLGGFLPDDIERYTLEGALVSGSPPTSSEGWSEDLKRHVKRTLISLLLKTLQLVEFTVALGREAVHGVRRAAERRPSSSYALWESAGTVQRKGLGNAPFGFAWLSAAAKLRLLGFSNVSLNSNEETVDLAATDGRPSTGSHVEASMSRKTPVVRPDSRLFGWTELIIAATCSDHVYALHAATGLIVWQQNLDFWGDSTASRKASYARCRAAGALDTSPLVGVAATNGRKFSVLHAGPATSKAERKVAETSSGVVGLHLVGHHKKELLAVVADTERKITRLVWMDATLGTILYTGQVPFIPLHLLPLQAVNPYHHHSAASPAEEKPQRIFEESNAVFLVAAQGGGRAFMMVPEKTEKTVELTSKMECSLARHLSRHLSLYSLELGQQQLVGFLVRAEAVGGGSSSKSESKCTLATQKSWSLPYGQSGQMIAAAARPLHSDYPHVPVLVTGNISIVYKYINPNLMAVITQPQHKGDVESGLGGSLTLSLINLTDGAVVYAELLPPGASLPLHLVVYDNVVLTHYWNLQHTRFEVHIVELQDAQKDQGPWSIIFSAARHIVPTLTGFGLPPPTFLAQTYIIPTGVRALGVSATQHGITTLWTYRHAGGMLEVRSADGILLKFSEALHCGALGHEFARQSPRALFKVMRSAVRELENAWLSCECAAACAPRNVRFQATTGSHQVYALSTRLANARRPQILDGFGRPLKTPIPTQHQEDGVLPYHPVLPLNSHDCLSYYHQVFHVRGIAAHHTSRESTSSTFFFGLDLFFSPVQPAKGYDVLSTQFNYGLLAAAMITLTGLTFLTHWRAKDAELAAKWR</sequence>
<feature type="domain" description="ER membrane protein complex subunit 1 C-terminal" evidence="12">
    <location>
        <begin position="1225"/>
        <end position="1364"/>
    </location>
</feature>
<evidence type="ECO:0000256" key="10">
    <source>
        <dbReference type="ARBA" id="ARBA00023180"/>
    </source>
</evidence>
<keyword evidence="7" id="KW-0256">Endoplasmic reticulum</keyword>
<dbReference type="InterPro" id="IPR011047">
    <property type="entry name" value="Quinoprotein_ADH-like_sf"/>
</dbReference>
<evidence type="ECO:0000256" key="11">
    <source>
        <dbReference type="SAM" id="Phobius"/>
    </source>
</evidence>
<accession>A0A2C6LH14</accession>
<evidence type="ECO:0000256" key="3">
    <source>
        <dbReference type="ARBA" id="ARBA00011276"/>
    </source>
</evidence>
<dbReference type="GO" id="GO:0072546">
    <property type="term" value="C:EMC complex"/>
    <property type="evidence" value="ECO:0007669"/>
    <property type="project" value="InterPro"/>
</dbReference>
<dbReference type="PANTHER" id="PTHR21573:SF0">
    <property type="entry name" value="ER MEMBRANE PROTEIN COMPLEX SUBUNIT 1"/>
    <property type="match status" value="1"/>
</dbReference>
<feature type="transmembrane region" description="Helical" evidence="11">
    <location>
        <begin position="54"/>
        <end position="72"/>
    </location>
</feature>
<comment type="subunit">
    <text evidence="3">Component of the ER membrane protein complex (EMC).</text>
</comment>
<dbReference type="PANTHER" id="PTHR21573">
    <property type="entry name" value="ER MEMBRANE PROTEIN COMPLEX SUBUNIT 1"/>
    <property type="match status" value="1"/>
</dbReference>
<dbReference type="Proteomes" id="UP000221165">
    <property type="component" value="Unassembled WGS sequence"/>
</dbReference>
<evidence type="ECO:0000256" key="1">
    <source>
        <dbReference type="ARBA" id="ARBA00004115"/>
    </source>
</evidence>
<keyword evidence="8 11" id="KW-1133">Transmembrane helix</keyword>
<keyword evidence="5 11" id="KW-0812">Transmembrane</keyword>
<evidence type="ECO:0000256" key="2">
    <source>
        <dbReference type="ARBA" id="ARBA00007904"/>
    </source>
</evidence>
<evidence type="ECO:0000313" key="15">
    <source>
        <dbReference type="Proteomes" id="UP000221165"/>
    </source>
</evidence>
<dbReference type="RefSeq" id="XP_067927521.1">
    <property type="nucleotide sequence ID" value="XM_068060515.1"/>
</dbReference>
<dbReference type="GeneID" id="94423726"/>
<keyword evidence="9 11" id="KW-0472">Membrane</keyword>
<keyword evidence="6" id="KW-0732">Signal</keyword>
<proteinExistence type="inferred from homology"/>
<dbReference type="SUPFAM" id="SSF50998">
    <property type="entry name" value="Quinoprotein alcohol dehydrogenase-like"/>
    <property type="match status" value="1"/>
</dbReference>
<evidence type="ECO:0000313" key="14">
    <source>
        <dbReference type="EMBL" id="PHJ25875.1"/>
    </source>
</evidence>
<dbReference type="InterPro" id="IPR026895">
    <property type="entry name" value="EMC1"/>
</dbReference>
<comment type="caution">
    <text evidence="14">The sequence shown here is derived from an EMBL/GenBank/DDBJ whole genome shotgun (WGS) entry which is preliminary data.</text>
</comment>
<feature type="domain" description="ER membrane protein complex subunit 1 C-terminal" evidence="12">
    <location>
        <begin position="1066"/>
        <end position="1147"/>
    </location>
</feature>
<dbReference type="OrthoDB" id="28092at2759"/>
<name>A0A2C6LH14_9APIC</name>
<evidence type="ECO:0000256" key="9">
    <source>
        <dbReference type="ARBA" id="ARBA00023136"/>
    </source>
</evidence>
<evidence type="ECO:0000256" key="8">
    <source>
        <dbReference type="ARBA" id="ARBA00022989"/>
    </source>
</evidence>
<keyword evidence="10" id="KW-0325">Glycoprotein</keyword>
<dbReference type="SMART" id="SM00564">
    <property type="entry name" value="PQQ"/>
    <property type="match status" value="2"/>
</dbReference>
<reference evidence="14 15" key="1">
    <citation type="journal article" date="2017" name="Int. J. Parasitol.">
        <title>The genome of the protozoan parasite Cystoisospora suis and a reverse vaccinology approach to identify vaccine candidates.</title>
        <authorList>
            <person name="Palmieri N."/>
            <person name="Shrestha A."/>
            <person name="Ruttkowski B."/>
            <person name="Beck T."/>
            <person name="Vogl C."/>
            <person name="Tomley F."/>
            <person name="Blake D.P."/>
            <person name="Joachim A."/>
        </authorList>
    </citation>
    <scope>NUCLEOTIDE SEQUENCE [LARGE SCALE GENOMIC DNA]</scope>
    <source>
        <strain evidence="14 15">Wien I</strain>
    </source>
</reference>
<organism evidence="14 15">
    <name type="scientific">Cystoisospora suis</name>
    <dbReference type="NCBI Taxonomy" id="483139"/>
    <lineage>
        <taxon>Eukaryota</taxon>
        <taxon>Sar</taxon>
        <taxon>Alveolata</taxon>
        <taxon>Apicomplexa</taxon>
        <taxon>Conoidasida</taxon>
        <taxon>Coccidia</taxon>
        <taxon>Eucoccidiorida</taxon>
        <taxon>Eimeriorina</taxon>
        <taxon>Sarcocystidae</taxon>
        <taxon>Cystoisospora</taxon>
    </lineage>
</organism>
<gene>
    <name evidence="14" type="ORF">CSUI_000281</name>
</gene>
<keyword evidence="15" id="KW-1185">Reference proteome</keyword>
<dbReference type="InterPro" id="IPR018391">
    <property type="entry name" value="PQQ_b-propeller_rpt"/>
</dbReference>
<evidence type="ECO:0000256" key="7">
    <source>
        <dbReference type="ARBA" id="ARBA00022824"/>
    </source>
</evidence>
<dbReference type="InterPro" id="IPR058545">
    <property type="entry name" value="Beta-prop_EMC1_1st"/>
</dbReference>
<comment type="similarity">
    <text evidence="2">Belongs to the EMC1 family.</text>
</comment>
<protein>
    <recommendedName>
        <fullName evidence="4">ER membrane protein complex subunit 1</fullName>
    </recommendedName>
</protein>
<feature type="domain" description="EMC1 first beta-propeller" evidence="13">
    <location>
        <begin position="81"/>
        <end position="262"/>
    </location>
</feature>
<evidence type="ECO:0000256" key="4">
    <source>
        <dbReference type="ARBA" id="ARBA00020824"/>
    </source>
</evidence>
<dbReference type="VEuPathDB" id="ToxoDB:CSUI_000281"/>
<evidence type="ECO:0000256" key="5">
    <source>
        <dbReference type="ARBA" id="ARBA00022692"/>
    </source>
</evidence>
<comment type="subcellular location">
    <subcellularLocation>
        <location evidence="1">Endoplasmic reticulum membrane</location>
        <topology evidence="1">Single-pass type I membrane protein</topology>
    </subcellularLocation>
</comment>
<dbReference type="Pfam" id="PF07774">
    <property type="entry name" value="EMC1_C"/>
    <property type="match status" value="2"/>
</dbReference>